<protein>
    <submittedName>
        <fullName evidence="1">Uncharacterized protein</fullName>
    </submittedName>
</protein>
<sequence>MSEEKYNEVEKRVIEQYQQDERMMILVFAQWCINNELDPSALYKKAYPLQAENAALRDGIALTVPKEESEPIADSTLLNVLSLFGNEDLSVVVSEYMNTGK</sequence>
<dbReference type="Proteomes" id="UP000285120">
    <property type="component" value="Unassembled WGS sequence"/>
</dbReference>
<organism evidence="1 2">
    <name type="scientific">Sinobaca qinghaiensis</name>
    <dbReference type="NCBI Taxonomy" id="342944"/>
    <lineage>
        <taxon>Bacteria</taxon>
        <taxon>Bacillati</taxon>
        <taxon>Bacillota</taxon>
        <taxon>Bacilli</taxon>
        <taxon>Bacillales</taxon>
        <taxon>Sporolactobacillaceae</taxon>
        <taxon>Sinobaca</taxon>
    </lineage>
</organism>
<proteinExistence type="predicted"/>
<evidence type="ECO:0000313" key="2">
    <source>
        <dbReference type="Proteomes" id="UP000285120"/>
    </source>
</evidence>
<name>A0A419UX98_9BACL</name>
<dbReference type="AlphaFoldDB" id="A0A419UX98"/>
<accession>A0A419UX98</accession>
<dbReference type="OrthoDB" id="2678957at2"/>
<comment type="caution">
    <text evidence="1">The sequence shown here is derived from an EMBL/GenBank/DDBJ whole genome shotgun (WGS) entry which is preliminary data.</text>
</comment>
<dbReference type="RefSeq" id="WP_120194296.1">
    <property type="nucleotide sequence ID" value="NZ_RAPK01000011.1"/>
</dbReference>
<evidence type="ECO:0000313" key="1">
    <source>
        <dbReference type="EMBL" id="RKD69741.1"/>
    </source>
</evidence>
<reference evidence="1 2" key="1">
    <citation type="submission" date="2018-09" db="EMBL/GenBank/DDBJ databases">
        <title>Genomic Encyclopedia of Archaeal and Bacterial Type Strains, Phase II (KMG-II): from individual species to whole genera.</title>
        <authorList>
            <person name="Goeker M."/>
        </authorList>
    </citation>
    <scope>NUCLEOTIDE SEQUENCE [LARGE SCALE GENOMIC DNA]</scope>
    <source>
        <strain evidence="1 2">DSM 17008</strain>
    </source>
</reference>
<gene>
    <name evidence="1" type="ORF">ATL39_3168</name>
</gene>
<dbReference type="EMBL" id="RAPK01000011">
    <property type="protein sequence ID" value="RKD69741.1"/>
    <property type="molecule type" value="Genomic_DNA"/>
</dbReference>
<keyword evidence="2" id="KW-1185">Reference proteome</keyword>